<evidence type="ECO:0000313" key="2">
    <source>
        <dbReference type="Proteomes" id="UP000789920"/>
    </source>
</evidence>
<accession>A0ACA9RSH1</accession>
<reference evidence="1" key="1">
    <citation type="submission" date="2021-06" db="EMBL/GenBank/DDBJ databases">
        <authorList>
            <person name="Kallberg Y."/>
            <person name="Tangrot J."/>
            <person name="Rosling A."/>
        </authorList>
    </citation>
    <scope>NUCLEOTIDE SEQUENCE</scope>
    <source>
        <strain evidence="1">MA461A</strain>
    </source>
</reference>
<dbReference type="EMBL" id="CAJVQC010066879">
    <property type="protein sequence ID" value="CAG8806810.1"/>
    <property type="molecule type" value="Genomic_DNA"/>
</dbReference>
<name>A0ACA9RSH1_9GLOM</name>
<evidence type="ECO:0000313" key="1">
    <source>
        <dbReference type="EMBL" id="CAG8806810.1"/>
    </source>
</evidence>
<protein>
    <submittedName>
        <fullName evidence="1">9447_t:CDS:1</fullName>
    </submittedName>
</protein>
<gene>
    <name evidence="1" type="ORF">RPERSI_LOCUS22248</name>
</gene>
<comment type="caution">
    <text evidence="1">The sequence shown here is derived from an EMBL/GenBank/DDBJ whole genome shotgun (WGS) entry which is preliminary data.</text>
</comment>
<sequence>TTPRGEEVPEEEVELDRYGMPKIKEGQTIRLDSNKPGRM</sequence>
<proteinExistence type="predicted"/>
<keyword evidence="2" id="KW-1185">Reference proteome</keyword>
<feature type="non-terminal residue" evidence="1">
    <location>
        <position position="1"/>
    </location>
</feature>
<dbReference type="Proteomes" id="UP000789920">
    <property type="component" value="Unassembled WGS sequence"/>
</dbReference>
<organism evidence="1 2">
    <name type="scientific">Racocetra persica</name>
    <dbReference type="NCBI Taxonomy" id="160502"/>
    <lineage>
        <taxon>Eukaryota</taxon>
        <taxon>Fungi</taxon>
        <taxon>Fungi incertae sedis</taxon>
        <taxon>Mucoromycota</taxon>
        <taxon>Glomeromycotina</taxon>
        <taxon>Glomeromycetes</taxon>
        <taxon>Diversisporales</taxon>
        <taxon>Gigasporaceae</taxon>
        <taxon>Racocetra</taxon>
    </lineage>
</organism>